<dbReference type="GO" id="GO:0043022">
    <property type="term" value="F:ribosome binding"/>
    <property type="evidence" value="ECO:0007669"/>
    <property type="project" value="TreeGrafter"/>
</dbReference>
<dbReference type="Proteomes" id="UP000807342">
    <property type="component" value="Unassembled WGS sequence"/>
</dbReference>
<feature type="region of interest" description="Disordered" evidence="9">
    <location>
        <begin position="1"/>
        <end position="31"/>
    </location>
</feature>
<dbReference type="GO" id="GO:0006614">
    <property type="term" value="P:SRP-dependent cotranslational protein targeting to membrane"/>
    <property type="evidence" value="ECO:0007669"/>
    <property type="project" value="InterPro"/>
</dbReference>
<dbReference type="Pfam" id="PF17004">
    <property type="entry name" value="SRP_TPR_like"/>
    <property type="match status" value="1"/>
</dbReference>
<accession>A0A9P6C5I4</accession>
<keyword evidence="7" id="KW-0733">Signal recognition particle</keyword>
<evidence type="ECO:0000256" key="6">
    <source>
        <dbReference type="ARBA" id="ARBA00022824"/>
    </source>
</evidence>
<dbReference type="SUPFAM" id="SSF48452">
    <property type="entry name" value="TPR-like"/>
    <property type="match status" value="1"/>
</dbReference>
<dbReference type="InterPro" id="IPR011990">
    <property type="entry name" value="TPR-like_helical_dom_sf"/>
</dbReference>
<proteinExistence type="inferred from homology"/>
<keyword evidence="8" id="KW-0687">Ribonucleoprotein</keyword>
<dbReference type="Gene3D" id="1.25.40.10">
    <property type="entry name" value="Tetratricopeptide repeat domain"/>
    <property type="match status" value="1"/>
</dbReference>
<feature type="compositionally biased region" description="Basic residues" evidence="9">
    <location>
        <begin position="18"/>
        <end position="29"/>
    </location>
</feature>
<dbReference type="GO" id="GO:0008312">
    <property type="term" value="F:7S RNA binding"/>
    <property type="evidence" value="ECO:0007669"/>
    <property type="project" value="InterPro"/>
</dbReference>
<evidence type="ECO:0000313" key="11">
    <source>
        <dbReference type="EMBL" id="KAF9449258.1"/>
    </source>
</evidence>
<dbReference type="AlphaFoldDB" id="A0A9P6C5I4"/>
<evidence type="ECO:0000256" key="8">
    <source>
        <dbReference type="ARBA" id="ARBA00023274"/>
    </source>
</evidence>
<reference evidence="11" key="1">
    <citation type="submission" date="2020-11" db="EMBL/GenBank/DDBJ databases">
        <authorList>
            <consortium name="DOE Joint Genome Institute"/>
            <person name="Ahrendt S."/>
            <person name="Riley R."/>
            <person name="Andreopoulos W."/>
            <person name="Labutti K."/>
            <person name="Pangilinan J."/>
            <person name="Ruiz-Duenas F.J."/>
            <person name="Barrasa J.M."/>
            <person name="Sanchez-Garcia M."/>
            <person name="Camarero S."/>
            <person name="Miyauchi S."/>
            <person name="Serrano A."/>
            <person name="Linde D."/>
            <person name="Babiker R."/>
            <person name="Drula E."/>
            <person name="Ayuso-Fernandez I."/>
            <person name="Pacheco R."/>
            <person name="Padilla G."/>
            <person name="Ferreira P."/>
            <person name="Barriuso J."/>
            <person name="Kellner H."/>
            <person name="Castanera R."/>
            <person name="Alfaro M."/>
            <person name="Ramirez L."/>
            <person name="Pisabarro A.G."/>
            <person name="Kuo A."/>
            <person name="Tritt A."/>
            <person name="Lipzen A."/>
            <person name="He G."/>
            <person name="Yan M."/>
            <person name="Ng V."/>
            <person name="Cullen D."/>
            <person name="Martin F."/>
            <person name="Rosso M.-N."/>
            <person name="Henrissat B."/>
            <person name="Hibbett D."/>
            <person name="Martinez A.T."/>
            <person name="Grigoriev I.V."/>
        </authorList>
    </citation>
    <scope>NUCLEOTIDE SEQUENCE</scope>
    <source>
        <strain evidence="11">MF-IS2</strain>
    </source>
</reference>
<keyword evidence="5" id="KW-0963">Cytoplasm</keyword>
<evidence type="ECO:0000256" key="3">
    <source>
        <dbReference type="ARBA" id="ARBA00007676"/>
    </source>
</evidence>
<comment type="caution">
    <text evidence="11">The sequence shown here is derived from an EMBL/GenBank/DDBJ whole genome shotgun (WGS) entry which is preliminary data.</text>
</comment>
<evidence type="ECO:0000313" key="12">
    <source>
        <dbReference type="Proteomes" id="UP000807342"/>
    </source>
</evidence>
<evidence type="ECO:0000256" key="7">
    <source>
        <dbReference type="ARBA" id="ARBA00023135"/>
    </source>
</evidence>
<dbReference type="Pfam" id="PF08492">
    <property type="entry name" value="SRP72"/>
    <property type="match status" value="1"/>
</dbReference>
<feature type="region of interest" description="Disordered" evidence="9">
    <location>
        <begin position="209"/>
        <end position="315"/>
    </location>
</feature>
<dbReference type="InterPro" id="IPR026270">
    <property type="entry name" value="SRP72"/>
</dbReference>
<dbReference type="InterPro" id="IPR013699">
    <property type="entry name" value="Signal_recog_part_SRP72_RNA-bd"/>
</dbReference>
<dbReference type="EMBL" id="MU151136">
    <property type="protein sequence ID" value="KAF9449258.1"/>
    <property type="molecule type" value="Genomic_DNA"/>
</dbReference>
<feature type="compositionally biased region" description="Polar residues" evidence="9">
    <location>
        <begin position="290"/>
        <end position="304"/>
    </location>
</feature>
<evidence type="ECO:0000256" key="1">
    <source>
        <dbReference type="ARBA" id="ARBA00004240"/>
    </source>
</evidence>
<protein>
    <recommendedName>
        <fullName evidence="4">Signal recognition particle subunit SRP72</fullName>
    </recommendedName>
</protein>
<dbReference type="GO" id="GO:0005786">
    <property type="term" value="C:signal recognition particle, endoplasmic reticulum targeting"/>
    <property type="evidence" value="ECO:0007669"/>
    <property type="project" value="UniProtKB-KW"/>
</dbReference>
<evidence type="ECO:0000256" key="4">
    <source>
        <dbReference type="ARBA" id="ARBA00018350"/>
    </source>
</evidence>
<keyword evidence="12" id="KW-1185">Reference proteome</keyword>
<organism evidence="11 12">
    <name type="scientific">Macrolepiota fuliginosa MF-IS2</name>
    <dbReference type="NCBI Taxonomy" id="1400762"/>
    <lineage>
        <taxon>Eukaryota</taxon>
        <taxon>Fungi</taxon>
        <taxon>Dikarya</taxon>
        <taxon>Basidiomycota</taxon>
        <taxon>Agaricomycotina</taxon>
        <taxon>Agaricomycetes</taxon>
        <taxon>Agaricomycetidae</taxon>
        <taxon>Agaricales</taxon>
        <taxon>Agaricineae</taxon>
        <taxon>Agaricaceae</taxon>
        <taxon>Macrolepiota</taxon>
    </lineage>
</organism>
<dbReference type="OrthoDB" id="5421607at2759"/>
<evidence type="ECO:0000259" key="10">
    <source>
        <dbReference type="Pfam" id="PF08492"/>
    </source>
</evidence>
<keyword evidence="6" id="KW-0256">Endoplasmic reticulum</keyword>
<dbReference type="PANTHER" id="PTHR14094">
    <property type="entry name" value="SIGNAL RECOGNITION PARTICLE 72"/>
    <property type="match status" value="1"/>
</dbReference>
<gene>
    <name evidence="11" type="ORF">P691DRAFT_728233</name>
</gene>
<feature type="domain" description="Signal recognition particle SRP72 subunit RNA-binding" evidence="10">
    <location>
        <begin position="225"/>
        <end position="275"/>
    </location>
</feature>
<sequence>MPPPSGTKSKARGLVAKTKGKAASRKSTPKKLVSGEERVKRLFSSLCSQIDGGHFANAVKTCDKILRILPDDVDALRTKLFLLLQTDQYEPALAVIDREKDKSKLAFERGYALYRSHEDAEAQEVIKTLKKQNANDRGLAHLEAQLFYRDGLYQEACILYNELLDSTDPDTEEHSDILINLQAAQKHLDFINNDYLRAIDTLSAPVTNAIETAPPPAPASSIPTAPIPSTQQQPPTAGDKTKKVRMSRVPPGVVPGVTPPPDPERWLKKSERSTFNQGRRRRGGGGGATQGSASNDAPVSASTTKSGGGKGKRKK</sequence>
<evidence type="ECO:0000256" key="5">
    <source>
        <dbReference type="ARBA" id="ARBA00022490"/>
    </source>
</evidence>
<feature type="compositionally biased region" description="Basic and acidic residues" evidence="9">
    <location>
        <begin position="262"/>
        <end position="272"/>
    </location>
</feature>
<name>A0A9P6C5I4_9AGAR</name>
<dbReference type="GO" id="GO:0005783">
    <property type="term" value="C:endoplasmic reticulum"/>
    <property type="evidence" value="ECO:0007669"/>
    <property type="project" value="UniProtKB-SubCell"/>
</dbReference>
<feature type="compositionally biased region" description="Low complexity" evidence="9">
    <location>
        <begin position="219"/>
        <end position="230"/>
    </location>
</feature>
<evidence type="ECO:0000256" key="2">
    <source>
        <dbReference type="ARBA" id="ARBA00004496"/>
    </source>
</evidence>
<dbReference type="InterPro" id="IPR031545">
    <property type="entry name" value="SRP72_TPR-like"/>
</dbReference>
<comment type="similarity">
    <text evidence="3">Belongs to the SRP72 family.</text>
</comment>
<comment type="subcellular location">
    <subcellularLocation>
        <location evidence="2">Cytoplasm</location>
    </subcellularLocation>
    <subcellularLocation>
        <location evidence="1">Endoplasmic reticulum</location>
    </subcellularLocation>
</comment>
<evidence type="ECO:0000256" key="9">
    <source>
        <dbReference type="SAM" id="MobiDB-lite"/>
    </source>
</evidence>
<dbReference type="PANTHER" id="PTHR14094:SF9">
    <property type="entry name" value="SIGNAL RECOGNITION PARTICLE SUBUNIT SRP72"/>
    <property type="match status" value="1"/>
</dbReference>